<organism evidence="2 3">
    <name type="scientific">Ardenticatena maritima</name>
    <dbReference type="NCBI Taxonomy" id="872965"/>
    <lineage>
        <taxon>Bacteria</taxon>
        <taxon>Bacillati</taxon>
        <taxon>Chloroflexota</taxon>
        <taxon>Ardenticatenia</taxon>
        <taxon>Ardenticatenales</taxon>
        <taxon>Ardenticatenaceae</taxon>
        <taxon>Ardenticatena</taxon>
    </lineage>
</organism>
<name>A0A0M9UCT5_9CHLR</name>
<evidence type="ECO:0000313" key="2">
    <source>
        <dbReference type="EMBL" id="GAP63287.1"/>
    </source>
</evidence>
<dbReference type="Proteomes" id="UP000037784">
    <property type="component" value="Unassembled WGS sequence"/>
</dbReference>
<evidence type="ECO:0000313" key="3">
    <source>
        <dbReference type="Proteomes" id="UP000037784"/>
    </source>
</evidence>
<gene>
    <name evidence="2" type="ORF">ARMA_1710</name>
</gene>
<accession>A0A0M9UCT5</accession>
<feature type="compositionally biased region" description="Polar residues" evidence="1">
    <location>
        <begin position="28"/>
        <end position="39"/>
    </location>
</feature>
<evidence type="ECO:0000256" key="1">
    <source>
        <dbReference type="SAM" id="MobiDB-lite"/>
    </source>
</evidence>
<reference evidence="3" key="2">
    <citation type="submission" date="2015-08" db="EMBL/GenBank/DDBJ databases">
        <title>Draft Genome Sequence of a Heterotrophic Facultative Anaerobic Bacterium Ardenticatena maritima Strain 110S.</title>
        <authorList>
            <person name="Kawaichi S."/>
            <person name="Yoshida T."/>
            <person name="Sako Y."/>
            <person name="Nakamura R."/>
        </authorList>
    </citation>
    <scope>NUCLEOTIDE SEQUENCE [LARGE SCALE GENOMIC DNA]</scope>
    <source>
        <strain evidence="3">110S</strain>
    </source>
</reference>
<feature type="region of interest" description="Disordered" evidence="1">
    <location>
        <begin position="1"/>
        <end position="39"/>
    </location>
</feature>
<protein>
    <submittedName>
        <fullName evidence="2">Uncharacterized protein</fullName>
    </submittedName>
</protein>
<dbReference type="InParanoid" id="A0A0M9UCT5"/>
<keyword evidence="3" id="KW-1185">Reference proteome</keyword>
<comment type="caution">
    <text evidence="2">The sequence shown here is derived from an EMBL/GenBank/DDBJ whole genome shotgun (WGS) entry which is preliminary data.</text>
</comment>
<sequence length="39" mass="4114">MGELHRAGQIVGGQTTVKKRAAHHTASVERSAQSNKALS</sequence>
<dbReference type="EMBL" id="BBZA01000134">
    <property type="protein sequence ID" value="GAP63287.1"/>
    <property type="molecule type" value="Genomic_DNA"/>
</dbReference>
<dbReference type="AlphaFoldDB" id="A0A0M9UCT5"/>
<proteinExistence type="predicted"/>
<reference evidence="2 3" key="1">
    <citation type="journal article" date="2015" name="Genome Announc.">
        <title>Draft Genome Sequence of a Heterotrophic Facultative Anaerobic Thermophilic Bacterium, Ardenticatena maritima Strain 110ST.</title>
        <authorList>
            <person name="Kawaichi S."/>
            <person name="Yoshida T."/>
            <person name="Sako Y."/>
            <person name="Nakamura R."/>
        </authorList>
    </citation>
    <scope>NUCLEOTIDE SEQUENCE [LARGE SCALE GENOMIC DNA]</scope>
    <source>
        <strain evidence="2 3">110S</strain>
    </source>
</reference>